<sequence length="156" mass="16878">MLARLLAPQIDALVERLRRGVALGAEVAADRVALARLEWEDEKRRLARLLVALLSAVWLGGLAVSFLGVLVIIAAWDTAWRIPAAAGVALLLCLALALVVLQVQRLMQQGDQSFALLKRELAADLDTLRRMRDDAAPEVPSEPPPAPEGPDDAPRP</sequence>
<reference evidence="3 4" key="1">
    <citation type="submission" date="2018-02" db="EMBL/GenBank/DDBJ databases">
        <title>Reclassifiation of [Polyangium] brachysporum DSM 7029 as Guopingzhaonella breviflexa gen. nov., sp. nov., a member of the family Comamonadaceae.</title>
        <authorList>
            <person name="Tang B."/>
        </authorList>
    </citation>
    <scope>NUCLEOTIDE SEQUENCE [LARGE SCALE GENOMIC DNA]</scope>
    <source>
        <strain evidence="3 4">BCRC 80649</strain>
    </source>
</reference>
<dbReference type="EMBL" id="PSNX01000008">
    <property type="protein sequence ID" value="PPE66285.1"/>
    <property type="molecule type" value="Genomic_DNA"/>
</dbReference>
<evidence type="ECO:0000313" key="3">
    <source>
        <dbReference type="EMBL" id="PPE66285.1"/>
    </source>
</evidence>
<proteinExistence type="predicted"/>
<keyword evidence="2" id="KW-0472">Membrane</keyword>
<dbReference type="InterPro" id="IPR009937">
    <property type="entry name" value="Phage_holin_3_6"/>
</dbReference>
<feature type="transmembrane region" description="Helical" evidence="2">
    <location>
        <begin position="49"/>
        <end position="76"/>
    </location>
</feature>
<keyword evidence="4" id="KW-1185">Reference proteome</keyword>
<name>A0A2S5SU77_9BURK</name>
<evidence type="ECO:0000256" key="2">
    <source>
        <dbReference type="SAM" id="Phobius"/>
    </source>
</evidence>
<keyword evidence="2" id="KW-0812">Transmembrane</keyword>
<feature type="transmembrane region" description="Helical" evidence="2">
    <location>
        <begin position="82"/>
        <end position="101"/>
    </location>
</feature>
<keyword evidence="2" id="KW-1133">Transmembrane helix</keyword>
<evidence type="ECO:0008006" key="5">
    <source>
        <dbReference type="Google" id="ProtNLM"/>
    </source>
</evidence>
<dbReference type="Pfam" id="PF07332">
    <property type="entry name" value="Phage_holin_3_6"/>
    <property type="match status" value="1"/>
</dbReference>
<evidence type="ECO:0000313" key="4">
    <source>
        <dbReference type="Proteomes" id="UP000238605"/>
    </source>
</evidence>
<gene>
    <name evidence="3" type="ORF">C1704_09930</name>
</gene>
<dbReference type="RefSeq" id="WP_104302568.1">
    <property type="nucleotide sequence ID" value="NZ_PSNX01000008.1"/>
</dbReference>
<feature type="region of interest" description="Disordered" evidence="1">
    <location>
        <begin position="132"/>
        <end position="156"/>
    </location>
</feature>
<dbReference type="OrthoDB" id="8906425at2"/>
<accession>A0A2S5SU77</accession>
<dbReference type="Proteomes" id="UP000238605">
    <property type="component" value="Unassembled WGS sequence"/>
</dbReference>
<comment type="caution">
    <text evidence="3">The sequence shown here is derived from an EMBL/GenBank/DDBJ whole genome shotgun (WGS) entry which is preliminary data.</text>
</comment>
<organism evidence="3 4">
    <name type="scientific">Caldimonas caldifontis</name>
    <dbReference type="NCBI Taxonomy" id="1452508"/>
    <lineage>
        <taxon>Bacteria</taxon>
        <taxon>Pseudomonadati</taxon>
        <taxon>Pseudomonadota</taxon>
        <taxon>Betaproteobacteria</taxon>
        <taxon>Burkholderiales</taxon>
        <taxon>Sphaerotilaceae</taxon>
        <taxon>Caldimonas</taxon>
    </lineage>
</organism>
<protein>
    <recommendedName>
        <fullName evidence="5">Phage holin family protein</fullName>
    </recommendedName>
</protein>
<evidence type="ECO:0000256" key="1">
    <source>
        <dbReference type="SAM" id="MobiDB-lite"/>
    </source>
</evidence>
<dbReference type="AlphaFoldDB" id="A0A2S5SU77"/>